<dbReference type="PIRSF" id="PIRSF016487">
    <property type="entry name" value="CYTH_UCP016487"/>
    <property type="match status" value="1"/>
</dbReference>
<dbReference type="AlphaFoldDB" id="E0UE91"/>
<proteinExistence type="predicted"/>
<dbReference type="PANTHER" id="PTHR40114">
    <property type="entry name" value="SLR0698 PROTEIN"/>
    <property type="match status" value="1"/>
</dbReference>
<dbReference type="SMART" id="SM01118">
    <property type="entry name" value="CYTH"/>
    <property type="match status" value="1"/>
</dbReference>
<accession>E0UE91</accession>
<dbReference type="eggNOG" id="COG2954">
    <property type="taxonomic scope" value="Bacteria"/>
</dbReference>
<dbReference type="Gene3D" id="2.40.320.10">
    <property type="entry name" value="Hypothetical Protein Pfu-838710-001"/>
    <property type="match status" value="1"/>
</dbReference>
<dbReference type="HOGENOM" id="CLU_109545_1_0_3"/>
<name>E0UE91_GLOV7</name>
<evidence type="ECO:0000256" key="1">
    <source>
        <dbReference type="PIRSR" id="PIRSR016487-1"/>
    </source>
</evidence>
<dbReference type="CDD" id="cd07891">
    <property type="entry name" value="CYTH-like_CthTTM-like_1"/>
    <property type="match status" value="1"/>
</dbReference>
<dbReference type="PROSITE" id="PS51707">
    <property type="entry name" value="CYTH"/>
    <property type="match status" value="1"/>
</dbReference>
<organism evidence="3 4">
    <name type="scientific">Gloeothece verrucosa (strain PCC 7822)</name>
    <name type="common">Cyanothece sp. (strain PCC 7822)</name>
    <dbReference type="NCBI Taxonomy" id="497965"/>
    <lineage>
        <taxon>Bacteria</taxon>
        <taxon>Bacillati</taxon>
        <taxon>Cyanobacteriota</taxon>
        <taxon>Cyanophyceae</taxon>
        <taxon>Oscillatoriophycideae</taxon>
        <taxon>Chroococcales</taxon>
        <taxon>Aphanothecaceae</taxon>
        <taxon>Gloeothece</taxon>
        <taxon>Gloeothece verrucosa</taxon>
    </lineage>
</organism>
<evidence type="ECO:0000313" key="4">
    <source>
        <dbReference type="Proteomes" id="UP000008206"/>
    </source>
</evidence>
<keyword evidence="4" id="KW-1185">Reference proteome</keyword>
<dbReference type="PANTHER" id="PTHR40114:SF1">
    <property type="entry name" value="SLR0698 PROTEIN"/>
    <property type="match status" value="1"/>
</dbReference>
<reference evidence="4" key="1">
    <citation type="journal article" date="2011" name="MBio">
        <title>Novel metabolic attributes of the genus Cyanothece, comprising a group of unicellular nitrogen-fixing Cyanobacteria.</title>
        <authorList>
            <person name="Bandyopadhyay A."/>
            <person name="Elvitigala T."/>
            <person name="Welsh E."/>
            <person name="Stockel J."/>
            <person name="Liberton M."/>
            <person name="Min H."/>
            <person name="Sherman L.A."/>
            <person name="Pakrasi H.B."/>
        </authorList>
    </citation>
    <scope>NUCLEOTIDE SEQUENCE [LARGE SCALE GENOMIC DNA]</scope>
    <source>
        <strain evidence="4">PCC 7822</strain>
    </source>
</reference>
<dbReference type="InterPro" id="IPR023577">
    <property type="entry name" value="CYTH_domain"/>
</dbReference>
<gene>
    <name evidence="3" type="ordered locus">Cyan7822_2237</name>
</gene>
<dbReference type="SUPFAM" id="SSF55154">
    <property type="entry name" value="CYTH-like phosphatases"/>
    <property type="match status" value="1"/>
</dbReference>
<dbReference type="STRING" id="497965.Cyan7822_2237"/>
<sequence>MGIEIERKFLVKGDGWRSLGSGTIYRQGYITTENKINTVRVRLIGEQGYLTIKGKTTGATRAEFEYPIPKEDALFMLENLCDHPLIEKTRYKIKQGELIWEVDEFMGDNQGLIIAEVELEQENQAVELPNWIGQEVTGNLQYHNSNLVKYPFKKWKDEHR</sequence>
<evidence type="ECO:0000313" key="3">
    <source>
        <dbReference type="EMBL" id="ADN14216.1"/>
    </source>
</evidence>
<dbReference type="Pfam" id="PF01928">
    <property type="entry name" value="CYTH"/>
    <property type="match status" value="1"/>
</dbReference>
<dbReference type="Proteomes" id="UP000008206">
    <property type="component" value="Chromosome"/>
</dbReference>
<dbReference type="InterPro" id="IPR033469">
    <property type="entry name" value="CYTH-like_dom_sf"/>
</dbReference>
<dbReference type="InterPro" id="IPR012042">
    <property type="entry name" value="NeuTTM/CthTTM-like"/>
</dbReference>
<evidence type="ECO:0000259" key="2">
    <source>
        <dbReference type="PROSITE" id="PS51707"/>
    </source>
</evidence>
<feature type="domain" description="CYTH" evidence="2">
    <location>
        <begin position="2"/>
        <end position="149"/>
    </location>
</feature>
<protein>
    <submittedName>
        <fullName evidence="3">Adenylate cyclase</fullName>
    </submittedName>
</protein>
<dbReference type="KEGG" id="cyj:Cyan7822_2237"/>
<dbReference type="OrthoDB" id="9805588at2"/>
<feature type="active site" description="Proton acceptor" evidence="1">
    <location>
        <position position="29"/>
    </location>
</feature>
<dbReference type="EMBL" id="CP002198">
    <property type="protein sequence ID" value="ADN14216.1"/>
    <property type="molecule type" value="Genomic_DNA"/>
</dbReference>
<dbReference type="RefSeq" id="WP_013322321.1">
    <property type="nucleotide sequence ID" value="NC_014501.1"/>
</dbReference>